<gene>
    <name evidence="2" type="ORF">ERS008524_00597</name>
</gene>
<feature type="domain" description="Bbp19-like phage" evidence="1">
    <location>
        <begin position="33"/>
        <end position="93"/>
    </location>
</feature>
<dbReference type="EMBL" id="CGCB01000002">
    <property type="protein sequence ID" value="CFQ87954.1"/>
    <property type="molecule type" value="Genomic_DNA"/>
</dbReference>
<reference evidence="2 3" key="1">
    <citation type="submission" date="2015-03" db="EMBL/GenBank/DDBJ databases">
        <authorList>
            <consortium name="Pathogen Informatics"/>
            <person name="Murphy D."/>
        </authorList>
    </citation>
    <scope>NUCLEOTIDE SEQUENCE [LARGE SCALE GENOMIC DNA]</scope>
    <source>
        <strain evidence="2 3">3400/83</strain>
    </source>
</reference>
<sequence length="102" mass="11591">MTDLNDELEVKQAEATEAAKALRQRELNDITFLMGTVEGRRFIWRQLSLSGVFTTSFTGETNTTIFNEGRRNYGLNLFSEVMSACPNEYLVMANEAKEDSKQ</sequence>
<dbReference type="InterPro" id="IPR057447">
    <property type="entry name" value="Bbp19-like_phage"/>
</dbReference>
<dbReference type="RefSeq" id="WP_057642798.1">
    <property type="nucleotide sequence ID" value="NZ_CABMMF010000002.1"/>
</dbReference>
<dbReference type="Proteomes" id="UP000046784">
    <property type="component" value="Unassembled WGS sequence"/>
</dbReference>
<dbReference type="Pfam" id="PF25181">
    <property type="entry name" value="Phage_Bbp19"/>
    <property type="match status" value="1"/>
</dbReference>
<organism evidence="2 3">
    <name type="scientific">Yersinia frederiksenii</name>
    <dbReference type="NCBI Taxonomy" id="29484"/>
    <lineage>
        <taxon>Bacteria</taxon>
        <taxon>Pseudomonadati</taxon>
        <taxon>Pseudomonadota</taxon>
        <taxon>Gammaproteobacteria</taxon>
        <taxon>Enterobacterales</taxon>
        <taxon>Yersiniaceae</taxon>
        <taxon>Yersinia</taxon>
    </lineage>
</organism>
<evidence type="ECO:0000313" key="2">
    <source>
        <dbReference type="EMBL" id="CFQ87954.1"/>
    </source>
</evidence>
<accession>A0AAI8ZNB7</accession>
<dbReference type="AlphaFoldDB" id="A0AAI8ZNB7"/>
<proteinExistence type="predicted"/>
<comment type="caution">
    <text evidence="2">The sequence shown here is derived from an EMBL/GenBank/DDBJ whole genome shotgun (WGS) entry which is preliminary data.</text>
</comment>
<evidence type="ECO:0000313" key="3">
    <source>
        <dbReference type="Proteomes" id="UP000046784"/>
    </source>
</evidence>
<evidence type="ECO:0000259" key="1">
    <source>
        <dbReference type="Pfam" id="PF25181"/>
    </source>
</evidence>
<protein>
    <recommendedName>
        <fullName evidence="1">Bbp19-like phage domain-containing protein</fullName>
    </recommendedName>
</protein>
<name>A0AAI8ZNB7_YERFR</name>